<feature type="domain" description="C2H2-type" evidence="12">
    <location>
        <begin position="311"/>
        <end position="338"/>
    </location>
</feature>
<dbReference type="EMBL" id="VTPC01091016">
    <property type="protein sequence ID" value="KAF2880157.1"/>
    <property type="molecule type" value="Genomic_DNA"/>
</dbReference>
<evidence type="ECO:0000256" key="1">
    <source>
        <dbReference type="ARBA" id="ARBA00004123"/>
    </source>
</evidence>
<comment type="subcellular location">
    <subcellularLocation>
        <location evidence="1">Nucleus</location>
    </subcellularLocation>
</comment>
<dbReference type="PANTHER" id="PTHR24392">
    <property type="entry name" value="ZINC FINGER PROTEIN"/>
    <property type="match status" value="1"/>
</dbReference>
<keyword evidence="14" id="KW-1185">Reference proteome</keyword>
<dbReference type="SUPFAM" id="SSF57667">
    <property type="entry name" value="beta-beta-alpha zinc fingers"/>
    <property type="match status" value="4"/>
</dbReference>
<gene>
    <name evidence="13" type="ORF">ILUMI_26020</name>
</gene>
<dbReference type="PANTHER" id="PTHR24392:SF31">
    <property type="entry name" value="C2H2-TYPE DOMAIN-CONTAINING PROTEIN"/>
    <property type="match status" value="1"/>
</dbReference>
<dbReference type="Pfam" id="PF13909">
    <property type="entry name" value="zf-H2C2_5"/>
    <property type="match status" value="1"/>
</dbReference>
<keyword evidence="3" id="KW-0479">Metal-binding</keyword>
<dbReference type="PROSITE" id="PS50157">
    <property type="entry name" value="ZINC_FINGER_C2H2_2"/>
    <property type="match status" value="6"/>
</dbReference>
<evidence type="ECO:0000256" key="5">
    <source>
        <dbReference type="ARBA" id="ARBA00022771"/>
    </source>
</evidence>
<evidence type="ECO:0000256" key="6">
    <source>
        <dbReference type="ARBA" id="ARBA00022833"/>
    </source>
</evidence>
<dbReference type="SMART" id="SM00355">
    <property type="entry name" value="ZnF_C2H2"/>
    <property type="match status" value="7"/>
</dbReference>
<feature type="domain" description="C2H2-type" evidence="12">
    <location>
        <begin position="175"/>
        <end position="202"/>
    </location>
</feature>
<evidence type="ECO:0000256" key="3">
    <source>
        <dbReference type="ARBA" id="ARBA00022723"/>
    </source>
</evidence>
<comment type="similarity">
    <text evidence="2">Belongs to the krueppel C2H2-type zinc-finger protein family.</text>
</comment>
<dbReference type="FunFam" id="3.30.160.60:FF:001156">
    <property type="entry name" value="Zinc finger protein 407"/>
    <property type="match status" value="1"/>
</dbReference>
<protein>
    <recommendedName>
        <fullName evidence="12">C2H2-type domain-containing protein</fullName>
    </recommendedName>
</protein>
<keyword evidence="7" id="KW-0805">Transcription regulation</keyword>
<comment type="caution">
    <text evidence="13">The sequence shown here is derived from an EMBL/GenBank/DDBJ whole genome shotgun (WGS) entry which is preliminary data.</text>
</comment>
<dbReference type="Proteomes" id="UP000801492">
    <property type="component" value="Unassembled WGS sequence"/>
</dbReference>
<dbReference type="InterPro" id="IPR036236">
    <property type="entry name" value="Znf_C2H2_sf"/>
</dbReference>
<evidence type="ECO:0000256" key="7">
    <source>
        <dbReference type="ARBA" id="ARBA00023015"/>
    </source>
</evidence>
<evidence type="ECO:0000256" key="9">
    <source>
        <dbReference type="ARBA" id="ARBA00023163"/>
    </source>
</evidence>
<keyword evidence="9" id="KW-0804">Transcription</keyword>
<evidence type="ECO:0000313" key="13">
    <source>
        <dbReference type="EMBL" id="KAF2880157.1"/>
    </source>
</evidence>
<evidence type="ECO:0000259" key="12">
    <source>
        <dbReference type="PROSITE" id="PS50157"/>
    </source>
</evidence>
<dbReference type="GO" id="GO:0008270">
    <property type="term" value="F:zinc ion binding"/>
    <property type="evidence" value="ECO:0007669"/>
    <property type="project" value="UniProtKB-KW"/>
</dbReference>
<keyword evidence="6" id="KW-0862">Zinc</keyword>
<evidence type="ECO:0000256" key="10">
    <source>
        <dbReference type="ARBA" id="ARBA00023242"/>
    </source>
</evidence>
<feature type="domain" description="C2H2-type" evidence="12">
    <location>
        <begin position="339"/>
        <end position="366"/>
    </location>
</feature>
<keyword evidence="5 11" id="KW-0863">Zinc-finger</keyword>
<name>A0A8K0C7A4_IGNLU</name>
<dbReference type="AlphaFoldDB" id="A0A8K0C7A4"/>
<feature type="domain" description="C2H2-type" evidence="12">
    <location>
        <begin position="283"/>
        <end position="310"/>
    </location>
</feature>
<reference evidence="13" key="1">
    <citation type="submission" date="2019-08" db="EMBL/GenBank/DDBJ databases">
        <title>The genome of the North American firefly Photinus pyralis.</title>
        <authorList>
            <consortium name="Photinus pyralis genome working group"/>
            <person name="Fallon T.R."/>
            <person name="Sander Lower S.E."/>
            <person name="Weng J.-K."/>
        </authorList>
    </citation>
    <scope>NUCLEOTIDE SEQUENCE</scope>
    <source>
        <strain evidence="13">TRF0915ILg1</strain>
        <tissue evidence="13">Whole body</tissue>
    </source>
</reference>
<sequence length="374" mass="44350">MHEIDKTRVKSESLLKVEYKIEKDICELVVHNIHESKPLVHDLKQESCSVYKDENKEIEAERIHINEYLELEDDTAHIKIKTIKMEQSESVTEQKELDLHESKPWPNDFDMCYNAETVIVEEVQIKDEINTNKSHGYLESVNSNSSYLCNICQYKTEIKSRFRKHIKTHIGEKSFICNVCYFKTTTKDYLQDHKKIHEGNRKYSKCSYCDYKSTKKSNLNRHMEICKMKRDEHSVSLKKRNPNLHLNNSNDAEKHFKCDQCDYSSSFKCSLGNHRKIHLERILRCDHCNYTTLKQHELSLHVMVHDGRQPYECGICGYKAAFKKNLQRHILKHAEIKPFKCDECTYTTYRKHHLTSHMLVHTRKKKSVKSFSMN</sequence>
<dbReference type="Gene3D" id="3.30.160.60">
    <property type="entry name" value="Classic Zinc Finger"/>
    <property type="match status" value="5"/>
</dbReference>
<keyword evidence="10" id="KW-0539">Nucleus</keyword>
<evidence type="ECO:0000256" key="2">
    <source>
        <dbReference type="ARBA" id="ARBA00006991"/>
    </source>
</evidence>
<keyword evidence="4" id="KW-0677">Repeat</keyword>
<organism evidence="13 14">
    <name type="scientific">Ignelater luminosus</name>
    <name type="common">Cucubano</name>
    <name type="synonym">Pyrophorus luminosus</name>
    <dbReference type="NCBI Taxonomy" id="2038154"/>
    <lineage>
        <taxon>Eukaryota</taxon>
        <taxon>Metazoa</taxon>
        <taxon>Ecdysozoa</taxon>
        <taxon>Arthropoda</taxon>
        <taxon>Hexapoda</taxon>
        <taxon>Insecta</taxon>
        <taxon>Pterygota</taxon>
        <taxon>Neoptera</taxon>
        <taxon>Endopterygota</taxon>
        <taxon>Coleoptera</taxon>
        <taxon>Polyphaga</taxon>
        <taxon>Elateriformia</taxon>
        <taxon>Elateroidea</taxon>
        <taxon>Elateridae</taxon>
        <taxon>Agrypninae</taxon>
        <taxon>Pyrophorini</taxon>
        <taxon>Ignelater</taxon>
    </lineage>
</organism>
<dbReference type="InterPro" id="IPR013087">
    <property type="entry name" value="Znf_C2H2_type"/>
</dbReference>
<dbReference type="Pfam" id="PF00096">
    <property type="entry name" value="zf-C2H2"/>
    <property type="match status" value="1"/>
</dbReference>
<feature type="domain" description="C2H2-type" evidence="12">
    <location>
        <begin position="256"/>
        <end position="278"/>
    </location>
</feature>
<proteinExistence type="inferred from homology"/>
<accession>A0A8K0C7A4</accession>
<evidence type="ECO:0000256" key="8">
    <source>
        <dbReference type="ARBA" id="ARBA00023125"/>
    </source>
</evidence>
<evidence type="ECO:0000256" key="4">
    <source>
        <dbReference type="ARBA" id="ARBA00022737"/>
    </source>
</evidence>
<dbReference type="GO" id="GO:0003677">
    <property type="term" value="F:DNA binding"/>
    <property type="evidence" value="ECO:0007669"/>
    <property type="project" value="UniProtKB-KW"/>
</dbReference>
<evidence type="ECO:0000313" key="14">
    <source>
        <dbReference type="Proteomes" id="UP000801492"/>
    </source>
</evidence>
<dbReference type="GO" id="GO:0005634">
    <property type="term" value="C:nucleus"/>
    <property type="evidence" value="ECO:0007669"/>
    <property type="project" value="UniProtKB-SubCell"/>
</dbReference>
<evidence type="ECO:0000256" key="11">
    <source>
        <dbReference type="PROSITE-ProRule" id="PRU00042"/>
    </source>
</evidence>
<feature type="domain" description="C2H2-type" evidence="12">
    <location>
        <begin position="147"/>
        <end position="174"/>
    </location>
</feature>
<keyword evidence="8" id="KW-0238">DNA-binding</keyword>
<dbReference type="OrthoDB" id="5383296at2759"/>
<dbReference type="FunFam" id="3.30.160.60:FF:000446">
    <property type="entry name" value="Zinc finger protein"/>
    <property type="match status" value="1"/>
</dbReference>